<evidence type="ECO:0000256" key="2">
    <source>
        <dbReference type="ARBA" id="ARBA00022786"/>
    </source>
</evidence>
<name>A0A0N5A8R0_9BILA</name>
<keyword evidence="1" id="KW-0645">Protease</keyword>
<keyword evidence="6" id="KW-1185">Reference proteome</keyword>
<dbReference type="Proteomes" id="UP000046393">
    <property type="component" value="Unplaced"/>
</dbReference>
<sequence length="575" mass="66280">MDNDESEGSLESVVELSDSNDESAKTFIVPIPGNLKKKRSSPSNSLTLKPSSSFTYAGVSASNTTAGPWDSAEDIPSSLLNKLIEQLTRQRWVVPVLPKQELETLMEISVSLIKKGTDGSSINFQKFLNEALVLSFEKVMQDEAMRDWKLDIHRCIWLRIEKFFLMFTKKLRQTLDSNRIPSAFWKVLRLTMSSTSRYYIQNASMDLASLNVDYNFPEMEVCFKVWLRLLLIRFSSMGGFELMKLFFENNVGKDTPFTSIIEWLSPFTSCVSFLKPEFINDIFRHVLDVSLNRLRQLDVETFKCETVKGDLHDSPYMELPILLQMFFALIPSSVAEAKELTFFCLKYVLRYIILVLQVAPFAGRIAALEELHSILLNASCDLMMSRKAMEPTLEELAVWLREQSFLEILFRDNLHQLSFCERIERILRVLLTNNAITVQELEIIWNVQKGKHDAIQRNLYDLLAKLINSFTNELQEHLFSLMKESWGESSPRERTLLLDLIRRIGIDFCTVSEKNLTLQSLSLLWDLFRDERLPVEVGNAALEAHFTILESLSCSNILYRRYIDKCIEELIADSG</sequence>
<keyword evidence="3" id="KW-0378">Hydrolase</keyword>
<feature type="region of interest" description="Disordered" evidence="4">
    <location>
        <begin position="1"/>
        <end position="20"/>
    </location>
</feature>
<evidence type="ECO:0000313" key="7">
    <source>
        <dbReference type="WBParaSite" id="SMUV_0000047001-mRNA-1"/>
    </source>
</evidence>
<feature type="domain" description="UBP34/UBP24/USP9X/USP9Y-like ARM repeat region" evidence="5">
    <location>
        <begin position="348"/>
        <end position="571"/>
    </location>
</feature>
<dbReference type="WBParaSite" id="SMUV_0000047001-mRNA-1">
    <property type="protein sequence ID" value="SMUV_0000047001-mRNA-1"/>
    <property type="gene ID" value="SMUV_0000047001"/>
</dbReference>
<proteinExistence type="predicted"/>
<dbReference type="Pfam" id="PF25010">
    <property type="entry name" value="ARM_UBP24_USP9X-Y"/>
    <property type="match status" value="1"/>
</dbReference>
<evidence type="ECO:0000256" key="3">
    <source>
        <dbReference type="ARBA" id="ARBA00022801"/>
    </source>
</evidence>
<dbReference type="AlphaFoldDB" id="A0A0N5A8R0"/>
<evidence type="ECO:0000313" key="6">
    <source>
        <dbReference type="Proteomes" id="UP000046393"/>
    </source>
</evidence>
<dbReference type="GO" id="GO:0006508">
    <property type="term" value="P:proteolysis"/>
    <property type="evidence" value="ECO:0007669"/>
    <property type="project" value="UniProtKB-KW"/>
</dbReference>
<protein>
    <submittedName>
        <fullName evidence="7">Ubiquitinyl hydrolase 1</fullName>
    </submittedName>
</protein>
<keyword evidence="2" id="KW-0833">Ubl conjugation pathway</keyword>
<accession>A0A0N5A8R0</accession>
<organism evidence="6 7">
    <name type="scientific">Syphacia muris</name>
    <dbReference type="NCBI Taxonomy" id="451379"/>
    <lineage>
        <taxon>Eukaryota</taxon>
        <taxon>Metazoa</taxon>
        <taxon>Ecdysozoa</taxon>
        <taxon>Nematoda</taxon>
        <taxon>Chromadorea</taxon>
        <taxon>Rhabditida</taxon>
        <taxon>Spirurina</taxon>
        <taxon>Oxyuridomorpha</taxon>
        <taxon>Oxyuroidea</taxon>
        <taxon>Oxyuridae</taxon>
        <taxon>Syphacia</taxon>
    </lineage>
</organism>
<dbReference type="InterPro" id="IPR056850">
    <property type="entry name" value="ARM_UBP34_24_USP9X_Y"/>
</dbReference>
<evidence type="ECO:0000256" key="4">
    <source>
        <dbReference type="SAM" id="MobiDB-lite"/>
    </source>
</evidence>
<evidence type="ECO:0000259" key="5">
    <source>
        <dbReference type="Pfam" id="PF25010"/>
    </source>
</evidence>
<dbReference type="STRING" id="451379.A0A0N5A8R0"/>
<evidence type="ECO:0000256" key="1">
    <source>
        <dbReference type="ARBA" id="ARBA00022670"/>
    </source>
</evidence>
<dbReference type="GO" id="GO:0008233">
    <property type="term" value="F:peptidase activity"/>
    <property type="evidence" value="ECO:0007669"/>
    <property type="project" value="UniProtKB-KW"/>
</dbReference>
<reference evidence="7" key="1">
    <citation type="submission" date="2017-02" db="UniProtKB">
        <authorList>
            <consortium name="WormBaseParasite"/>
        </authorList>
    </citation>
    <scope>IDENTIFICATION</scope>
</reference>